<dbReference type="InterPro" id="IPR002347">
    <property type="entry name" value="SDR_fam"/>
</dbReference>
<dbReference type="Pfam" id="PF13561">
    <property type="entry name" value="adh_short_C2"/>
    <property type="match status" value="1"/>
</dbReference>
<proteinExistence type="inferred from homology"/>
<keyword evidence="2 3" id="KW-0560">Oxidoreductase</keyword>
<dbReference type="PRINTS" id="PR00080">
    <property type="entry name" value="SDRFAMILY"/>
</dbReference>
<name>A0A517Y7I2_9BACT</name>
<keyword evidence="4" id="KW-1185">Reference proteome</keyword>
<dbReference type="SUPFAM" id="SSF51735">
    <property type="entry name" value="NAD(P)-binding Rossmann-fold domains"/>
    <property type="match status" value="1"/>
</dbReference>
<dbReference type="Gene3D" id="3.40.50.720">
    <property type="entry name" value="NAD(P)-binding Rossmann-like Domain"/>
    <property type="match status" value="1"/>
</dbReference>
<organism evidence="3 4">
    <name type="scientific">Anatilimnocola aggregata</name>
    <dbReference type="NCBI Taxonomy" id="2528021"/>
    <lineage>
        <taxon>Bacteria</taxon>
        <taxon>Pseudomonadati</taxon>
        <taxon>Planctomycetota</taxon>
        <taxon>Planctomycetia</taxon>
        <taxon>Pirellulales</taxon>
        <taxon>Pirellulaceae</taxon>
        <taxon>Anatilimnocola</taxon>
    </lineage>
</organism>
<dbReference type="PANTHER" id="PTHR43639">
    <property type="entry name" value="OXIDOREDUCTASE, SHORT-CHAIN DEHYDROGENASE/REDUCTASE FAMILY (AFU_ORTHOLOGUE AFUA_5G02870)"/>
    <property type="match status" value="1"/>
</dbReference>
<gene>
    <name evidence="3" type="primary">fabG_3</name>
    <name evidence="3" type="ORF">ETAA8_11660</name>
</gene>
<dbReference type="NCBIfam" id="NF006384">
    <property type="entry name" value="PRK08628.1"/>
    <property type="match status" value="1"/>
</dbReference>
<dbReference type="PRINTS" id="PR00081">
    <property type="entry name" value="GDHRDH"/>
</dbReference>
<dbReference type="GO" id="GO:0004316">
    <property type="term" value="F:3-oxoacyl-[acyl-carrier-protein] reductase (NADPH) activity"/>
    <property type="evidence" value="ECO:0007669"/>
    <property type="project" value="UniProtKB-EC"/>
</dbReference>
<evidence type="ECO:0000313" key="3">
    <source>
        <dbReference type="EMBL" id="QDU26092.1"/>
    </source>
</evidence>
<dbReference type="EMBL" id="CP036274">
    <property type="protein sequence ID" value="QDU26092.1"/>
    <property type="molecule type" value="Genomic_DNA"/>
</dbReference>
<dbReference type="EC" id="1.1.1.100" evidence="3"/>
<comment type="similarity">
    <text evidence="1">Belongs to the short-chain dehydrogenases/reductases (SDR) family.</text>
</comment>
<dbReference type="InterPro" id="IPR036291">
    <property type="entry name" value="NAD(P)-bd_dom_sf"/>
</dbReference>
<reference evidence="3 4" key="1">
    <citation type="submission" date="2019-02" db="EMBL/GenBank/DDBJ databases">
        <title>Deep-cultivation of Planctomycetes and their phenomic and genomic characterization uncovers novel biology.</title>
        <authorList>
            <person name="Wiegand S."/>
            <person name="Jogler M."/>
            <person name="Boedeker C."/>
            <person name="Pinto D."/>
            <person name="Vollmers J."/>
            <person name="Rivas-Marin E."/>
            <person name="Kohn T."/>
            <person name="Peeters S.H."/>
            <person name="Heuer A."/>
            <person name="Rast P."/>
            <person name="Oberbeckmann S."/>
            <person name="Bunk B."/>
            <person name="Jeske O."/>
            <person name="Meyerdierks A."/>
            <person name="Storesund J.E."/>
            <person name="Kallscheuer N."/>
            <person name="Luecker S."/>
            <person name="Lage O.M."/>
            <person name="Pohl T."/>
            <person name="Merkel B.J."/>
            <person name="Hornburger P."/>
            <person name="Mueller R.-W."/>
            <person name="Bruemmer F."/>
            <person name="Labrenz M."/>
            <person name="Spormann A.M."/>
            <person name="Op den Camp H."/>
            <person name="Overmann J."/>
            <person name="Amann R."/>
            <person name="Jetten M.S.M."/>
            <person name="Mascher T."/>
            <person name="Medema M.H."/>
            <person name="Devos D.P."/>
            <person name="Kaster A.-K."/>
            <person name="Ovreas L."/>
            <person name="Rohde M."/>
            <person name="Galperin M.Y."/>
            <person name="Jogler C."/>
        </authorList>
    </citation>
    <scope>NUCLEOTIDE SEQUENCE [LARGE SCALE GENOMIC DNA]</scope>
    <source>
        <strain evidence="3 4">ETA_A8</strain>
    </source>
</reference>
<evidence type="ECO:0000256" key="2">
    <source>
        <dbReference type="ARBA" id="ARBA00023002"/>
    </source>
</evidence>
<protein>
    <submittedName>
        <fullName evidence="3">3-oxoacyl-[acyl-carrier-protein] reductase FabG</fullName>
        <ecNumber evidence="3">1.1.1.100</ecNumber>
    </submittedName>
</protein>
<dbReference type="KEGG" id="aagg:ETAA8_11660"/>
<dbReference type="CDD" id="cd05233">
    <property type="entry name" value="SDR_c"/>
    <property type="match status" value="1"/>
</dbReference>
<dbReference type="AlphaFoldDB" id="A0A517Y7I2"/>
<dbReference type="RefSeq" id="WP_145086105.1">
    <property type="nucleotide sequence ID" value="NZ_CP036274.1"/>
</dbReference>
<dbReference type="OrthoDB" id="266183at2"/>
<sequence>MDLQLQDQVILVTGGAKGIGRAIADVLAAEGAIPVIIGRSQSDNDQAVNEIVARGGRAIGIVAELTDSAACERAVKSAVAQCGRIDGLVNNAGINDNINLEDGSTEEFLASLQRNLVHYYEMARFALPQLKATKGAIVNIGSKVSETGQGHTSAYAAANGGRNALTREWAIELGKYDIRVNAVIVAECWTPLYAKWIRTLGDPDGERAKIEARIPYQRRMTTAEEIANMVVFLLSPRSSHTTGQLIHVDGGYTHLDRAVTT</sequence>
<dbReference type="FunFam" id="3.40.50.720:FF:000084">
    <property type="entry name" value="Short-chain dehydrogenase reductase"/>
    <property type="match status" value="1"/>
</dbReference>
<dbReference type="PANTHER" id="PTHR43639:SF1">
    <property type="entry name" value="SHORT-CHAIN DEHYDROGENASE_REDUCTASE FAMILY PROTEIN"/>
    <property type="match status" value="1"/>
</dbReference>
<accession>A0A517Y7I2</accession>
<evidence type="ECO:0000256" key="1">
    <source>
        <dbReference type="ARBA" id="ARBA00006484"/>
    </source>
</evidence>
<dbReference type="Proteomes" id="UP000315017">
    <property type="component" value="Chromosome"/>
</dbReference>
<evidence type="ECO:0000313" key="4">
    <source>
        <dbReference type="Proteomes" id="UP000315017"/>
    </source>
</evidence>